<protein>
    <submittedName>
        <fullName evidence="2">Uncharacterized protein</fullName>
    </submittedName>
</protein>
<sequence length="217" mass="23179">MDTIPLPIGPCPGWELESHSDTEASDEEPQELRNIPESLVVSQSLRQSRTIWLSSAFPKFSAKARGGKPPEVVPPPHSIKVYGRYDVRIGPHIFSDTTFYEVCYLPEGPAALSALTESSDTHKDSPDTSVTVTPDLVSQAYATSTLPHHPWSYAGSSPYNTVASSVATSGAPTASAAKDPTGPKTTTEIVPVVIRAENATPQAGPSTNTDHDVEMHT</sequence>
<organism evidence="2 3">
    <name type="scientific">Rhodofomes roseus</name>
    <dbReference type="NCBI Taxonomy" id="34475"/>
    <lineage>
        <taxon>Eukaryota</taxon>
        <taxon>Fungi</taxon>
        <taxon>Dikarya</taxon>
        <taxon>Basidiomycota</taxon>
        <taxon>Agaricomycotina</taxon>
        <taxon>Agaricomycetes</taxon>
        <taxon>Polyporales</taxon>
        <taxon>Rhodofomes</taxon>
    </lineage>
</organism>
<dbReference type="AlphaFoldDB" id="A0A4Y9Y440"/>
<gene>
    <name evidence="2" type="ORF">EVJ58_g7138</name>
</gene>
<feature type="region of interest" description="Disordered" evidence="1">
    <location>
        <begin position="1"/>
        <end position="35"/>
    </location>
</feature>
<evidence type="ECO:0000313" key="2">
    <source>
        <dbReference type="EMBL" id="TFY57246.1"/>
    </source>
</evidence>
<accession>A0A4Y9Y440</accession>
<dbReference type="Proteomes" id="UP000298390">
    <property type="component" value="Unassembled WGS sequence"/>
</dbReference>
<dbReference type="EMBL" id="SEKV01000442">
    <property type="protein sequence ID" value="TFY57246.1"/>
    <property type="molecule type" value="Genomic_DNA"/>
</dbReference>
<evidence type="ECO:0000256" key="1">
    <source>
        <dbReference type="SAM" id="MobiDB-lite"/>
    </source>
</evidence>
<comment type="caution">
    <text evidence="2">The sequence shown here is derived from an EMBL/GenBank/DDBJ whole genome shotgun (WGS) entry which is preliminary data.</text>
</comment>
<name>A0A4Y9Y440_9APHY</name>
<feature type="compositionally biased region" description="Polar residues" evidence="1">
    <location>
        <begin position="199"/>
        <end position="208"/>
    </location>
</feature>
<reference evidence="2 3" key="1">
    <citation type="submission" date="2019-01" db="EMBL/GenBank/DDBJ databases">
        <title>Genome sequencing of the rare red list fungi Fomitopsis rosea.</title>
        <authorList>
            <person name="Buettner E."/>
            <person name="Kellner H."/>
        </authorList>
    </citation>
    <scope>NUCLEOTIDE SEQUENCE [LARGE SCALE GENOMIC DNA]</scope>
    <source>
        <strain evidence="2 3">DSM 105464</strain>
    </source>
</reference>
<feature type="region of interest" description="Disordered" evidence="1">
    <location>
        <begin position="197"/>
        <end position="217"/>
    </location>
</feature>
<proteinExistence type="predicted"/>
<evidence type="ECO:0000313" key="3">
    <source>
        <dbReference type="Proteomes" id="UP000298390"/>
    </source>
</evidence>